<dbReference type="AlphaFoldDB" id="A0A8W8JIQ2"/>
<proteinExistence type="predicted"/>
<keyword evidence="3" id="KW-1185">Reference proteome</keyword>
<keyword evidence="1" id="KW-0472">Membrane</keyword>
<dbReference type="Proteomes" id="UP000005408">
    <property type="component" value="Unassembled WGS sequence"/>
</dbReference>
<evidence type="ECO:0000313" key="2">
    <source>
        <dbReference type="EnsemblMetazoa" id="G19395.1:cds"/>
    </source>
</evidence>
<sequence length="122" mass="14559">MKEKDRRQLLSFLSTDKYRDIINVCASFPFVKMKVKYLVHLFQMLYGYIVLIFRFLYFGAVLDDEDTSFTEGCIVTVFVNLKRQMMKVLFNKKELSHIDEDQDNIAIKIEDKEFNEDPVRNI</sequence>
<organism evidence="2 3">
    <name type="scientific">Magallana gigas</name>
    <name type="common">Pacific oyster</name>
    <name type="synonym">Crassostrea gigas</name>
    <dbReference type="NCBI Taxonomy" id="29159"/>
    <lineage>
        <taxon>Eukaryota</taxon>
        <taxon>Metazoa</taxon>
        <taxon>Spiralia</taxon>
        <taxon>Lophotrochozoa</taxon>
        <taxon>Mollusca</taxon>
        <taxon>Bivalvia</taxon>
        <taxon>Autobranchia</taxon>
        <taxon>Pteriomorphia</taxon>
        <taxon>Ostreida</taxon>
        <taxon>Ostreoidea</taxon>
        <taxon>Ostreidae</taxon>
        <taxon>Magallana</taxon>
    </lineage>
</organism>
<feature type="transmembrane region" description="Helical" evidence="1">
    <location>
        <begin position="37"/>
        <end position="57"/>
    </location>
</feature>
<protein>
    <submittedName>
        <fullName evidence="2">Uncharacterized protein</fullName>
    </submittedName>
</protein>
<evidence type="ECO:0000313" key="3">
    <source>
        <dbReference type="Proteomes" id="UP000005408"/>
    </source>
</evidence>
<keyword evidence="1" id="KW-1133">Transmembrane helix</keyword>
<accession>A0A8W8JIQ2</accession>
<name>A0A8W8JIQ2_MAGGI</name>
<reference evidence="2" key="1">
    <citation type="submission" date="2022-08" db="UniProtKB">
        <authorList>
            <consortium name="EnsemblMetazoa"/>
        </authorList>
    </citation>
    <scope>IDENTIFICATION</scope>
    <source>
        <strain evidence="2">05x7-T-G4-1.051#20</strain>
    </source>
</reference>
<evidence type="ECO:0000256" key="1">
    <source>
        <dbReference type="SAM" id="Phobius"/>
    </source>
</evidence>
<dbReference type="EnsemblMetazoa" id="G19395.1">
    <property type="protein sequence ID" value="G19395.1:cds"/>
    <property type="gene ID" value="G19395"/>
</dbReference>
<keyword evidence="1" id="KW-0812">Transmembrane</keyword>